<evidence type="ECO:0000259" key="4">
    <source>
        <dbReference type="PROSITE" id="PS50043"/>
    </source>
</evidence>
<dbReference type="PROSITE" id="PS00622">
    <property type="entry name" value="HTH_LUXR_1"/>
    <property type="match status" value="1"/>
</dbReference>
<keyword evidence="3" id="KW-0804">Transcription</keyword>
<organism evidence="5 6">
    <name type="scientific">Dokdonia sinensis</name>
    <dbReference type="NCBI Taxonomy" id="2479847"/>
    <lineage>
        <taxon>Bacteria</taxon>
        <taxon>Pseudomonadati</taxon>
        <taxon>Bacteroidota</taxon>
        <taxon>Flavobacteriia</taxon>
        <taxon>Flavobacteriales</taxon>
        <taxon>Flavobacteriaceae</taxon>
        <taxon>Dokdonia</taxon>
    </lineage>
</organism>
<dbReference type="InterPro" id="IPR016032">
    <property type="entry name" value="Sig_transdc_resp-reg_C-effctor"/>
</dbReference>
<dbReference type="CDD" id="cd06170">
    <property type="entry name" value="LuxR_C_like"/>
    <property type="match status" value="1"/>
</dbReference>
<dbReference type="InterPro" id="IPR000792">
    <property type="entry name" value="Tscrpt_reg_LuxR_C"/>
</dbReference>
<accession>A0A3M0G582</accession>
<dbReference type="InterPro" id="IPR036388">
    <property type="entry name" value="WH-like_DNA-bd_sf"/>
</dbReference>
<evidence type="ECO:0000313" key="6">
    <source>
        <dbReference type="Proteomes" id="UP000281985"/>
    </source>
</evidence>
<gene>
    <name evidence="5" type="ORF">EAX61_11640</name>
</gene>
<reference evidence="5 6" key="1">
    <citation type="submission" date="2018-10" db="EMBL/GenBank/DDBJ databases">
        <title>Dokdonia luteus sp. nov., isolated from sea water.</title>
        <authorList>
            <person name="Zhou L.Y."/>
            <person name="Du Z.J."/>
        </authorList>
    </citation>
    <scope>NUCLEOTIDE SEQUENCE [LARGE SCALE GENOMIC DNA]</scope>
    <source>
        <strain evidence="5 6">SH27</strain>
    </source>
</reference>
<dbReference type="SUPFAM" id="SSF46894">
    <property type="entry name" value="C-terminal effector domain of the bipartite response regulators"/>
    <property type="match status" value="1"/>
</dbReference>
<evidence type="ECO:0000256" key="1">
    <source>
        <dbReference type="ARBA" id="ARBA00023015"/>
    </source>
</evidence>
<dbReference type="Gene3D" id="1.10.10.10">
    <property type="entry name" value="Winged helix-like DNA-binding domain superfamily/Winged helix DNA-binding domain"/>
    <property type="match status" value="1"/>
</dbReference>
<dbReference type="PANTHER" id="PTHR44688">
    <property type="entry name" value="DNA-BINDING TRANSCRIPTIONAL ACTIVATOR DEVR_DOSR"/>
    <property type="match status" value="1"/>
</dbReference>
<keyword evidence="6" id="KW-1185">Reference proteome</keyword>
<evidence type="ECO:0000256" key="2">
    <source>
        <dbReference type="ARBA" id="ARBA00023125"/>
    </source>
</evidence>
<dbReference type="OrthoDB" id="965844at2"/>
<dbReference type="AlphaFoldDB" id="A0A3M0G582"/>
<feature type="domain" description="HTH luxR-type" evidence="4">
    <location>
        <begin position="56"/>
        <end position="121"/>
    </location>
</feature>
<dbReference type="GO" id="GO:0006355">
    <property type="term" value="P:regulation of DNA-templated transcription"/>
    <property type="evidence" value="ECO:0007669"/>
    <property type="project" value="InterPro"/>
</dbReference>
<sequence>MDFTQKIINLIKKAQEVNCAISLSTTIAIAQEYRDITDHPELIDKVLSLILVYDKQKKNIDRLSSRESQIFNLIGMGFTTKVIAKILKISEATVSTHRKNIIKKLQISGVGQLKNVALRYHQE</sequence>
<dbReference type="GO" id="GO:0003677">
    <property type="term" value="F:DNA binding"/>
    <property type="evidence" value="ECO:0007669"/>
    <property type="project" value="UniProtKB-KW"/>
</dbReference>
<keyword evidence="1" id="KW-0805">Transcription regulation</keyword>
<dbReference type="SMART" id="SM00421">
    <property type="entry name" value="HTH_LUXR"/>
    <property type="match status" value="1"/>
</dbReference>
<keyword evidence="2 5" id="KW-0238">DNA-binding</keyword>
<dbReference type="RefSeq" id="WP_121917870.1">
    <property type="nucleotide sequence ID" value="NZ_REFV01000011.1"/>
</dbReference>
<comment type="caution">
    <text evidence="5">The sequence shown here is derived from an EMBL/GenBank/DDBJ whole genome shotgun (WGS) entry which is preliminary data.</text>
</comment>
<dbReference type="PANTHER" id="PTHR44688:SF16">
    <property type="entry name" value="DNA-BINDING TRANSCRIPTIONAL ACTIVATOR DEVR_DOSR"/>
    <property type="match status" value="1"/>
</dbReference>
<dbReference type="PROSITE" id="PS50043">
    <property type="entry name" value="HTH_LUXR_2"/>
    <property type="match status" value="1"/>
</dbReference>
<dbReference type="Pfam" id="PF00196">
    <property type="entry name" value="GerE"/>
    <property type="match status" value="1"/>
</dbReference>
<dbReference type="Proteomes" id="UP000281985">
    <property type="component" value="Unassembled WGS sequence"/>
</dbReference>
<evidence type="ECO:0000256" key="3">
    <source>
        <dbReference type="ARBA" id="ARBA00023163"/>
    </source>
</evidence>
<name>A0A3M0G582_9FLAO</name>
<dbReference type="PRINTS" id="PR00038">
    <property type="entry name" value="HTHLUXR"/>
</dbReference>
<dbReference type="EMBL" id="REFV01000011">
    <property type="protein sequence ID" value="RMB57392.1"/>
    <property type="molecule type" value="Genomic_DNA"/>
</dbReference>
<evidence type="ECO:0000313" key="5">
    <source>
        <dbReference type="EMBL" id="RMB57392.1"/>
    </source>
</evidence>
<proteinExistence type="predicted"/>
<protein>
    <submittedName>
        <fullName evidence="5">DNA-binding response regulator</fullName>
    </submittedName>
</protein>